<keyword evidence="7" id="KW-0833">Ubl conjugation pathway</keyword>
<keyword evidence="6 14" id="KW-0863">Zinc-finger</keyword>
<dbReference type="InterPro" id="IPR000210">
    <property type="entry name" value="BTB/POZ_dom"/>
</dbReference>
<dbReference type="FunFam" id="1.25.40.20:FF:000239">
    <property type="entry name" value="BTB/POZ domain and ankyrin repeat-containing protein NPR1"/>
    <property type="match status" value="1"/>
</dbReference>
<proteinExistence type="inferred from homology"/>
<evidence type="ECO:0000256" key="7">
    <source>
        <dbReference type="ARBA" id="ARBA00022786"/>
    </source>
</evidence>
<dbReference type="EMBL" id="PKPP01000434">
    <property type="protein sequence ID" value="PWA92816.1"/>
    <property type="molecule type" value="Genomic_DNA"/>
</dbReference>
<evidence type="ECO:0000256" key="9">
    <source>
        <dbReference type="ARBA" id="ARBA00022833"/>
    </source>
</evidence>
<dbReference type="InterPro" id="IPR011333">
    <property type="entry name" value="SKP1/BTB/POZ_sf"/>
</dbReference>
<dbReference type="GO" id="GO:2000031">
    <property type="term" value="P:regulation of salicylic acid mediated signaling pathway"/>
    <property type="evidence" value="ECO:0007669"/>
    <property type="project" value="InterPro"/>
</dbReference>
<dbReference type="GO" id="GO:0016604">
    <property type="term" value="C:nuclear body"/>
    <property type="evidence" value="ECO:0007669"/>
    <property type="project" value="UniProtKB-SubCell"/>
</dbReference>
<dbReference type="InterPro" id="IPR021094">
    <property type="entry name" value="NPR1/NIM1-like_C"/>
</dbReference>
<gene>
    <name evidence="17" type="ORF">CTI12_AA076850</name>
</gene>
<keyword evidence="5" id="KW-0677">Repeat</keyword>
<protein>
    <submittedName>
        <fullName evidence="17">Regulatory protein (NPR1)</fullName>
    </submittedName>
</protein>
<dbReference type="AlphaFoldDB" id="A0A2U1Q4A1"/>
<dbReference type="InterPro" id="IPR044292">
    <property type="entry name" value="NPR"/>
</dbReference>
<dbReference type="Pfam" id="PF12313">
    <property type="entry name" value="NPR1_like_C"/>
    <property type="match status" value="2"/>
</dbReference>
<evidence type="ECO:0000256" key="14">
    <source>
        <dbReference type="PROSITE-ProRule" id="PRU01391"/>
    </source>
</evidence>
<evidence type="ECO:0000256" key="12">
    <source>
        <dbReference type="ARBA" id="ARBA00034306"/>
    </source>
</evidence>
<dbReference type="InterPro" id="IPR036770">
    <property type="entry name" value="Ankyrin_rpt-contain_sf"/>
</dbReference>
<name>A0A2U1Q4A1_ARTAN</name>
<feature type="domain" description="C2HC NPR-type" evidence="16">
    <location>
        <begin position="108"/>
        <end position="122"/>
    </location>
</feature>
<dbReference type="InterPro" id="IPR057250">
    <property type="entry name" value="Znf_C2HC_NPR-type"/>
</dbReference>
<dbReference type="Pfam" id="PF00651">
    <property type="entry name" value="BTB"/>
    <property type="match status" value="1"/>
</dbReference>
<comment type="pathway">
    <text evidence="2">Protein modification; protein ubiquitination.</text>
</comment>
<evidence type="ECO:0000313" key="17">
    <source>
        <dbReference type="EMBL" id="PWA92816.1"/>
    </source>
</evidence>
<dbReference type="PANTHER" id="PTHR46475:SF1">
    <property type="entry name" value="REGULATORY PROTEIN NPR2"/>
    <property type="match status" value="1"/>
</dbReference>
<keyword evidence="10" id="KW-0040">ANK repeat</keyword>
<comment type="caution">
    <text evidence="17">The sequence shown here is derived from an EMBL/GenBank/DDBJ whole genome shotgun (WGS) entry which is preliminary data.</text>
</comment>
<evidence type="ECO:0000256" key="2">
    <source>
        <dbReference type="ARBA" id="ARBA00004906"/>
    </source>
</evidence>
<dbReference type="SUPFAM" id="SSF48403">
    <property type="entry name" value="Ankyrin repeat"/>
    <property type="match status" value="1"/>
</dbReference>
<dbReference type="PROSITE" id="PS50097">
    <property type="entry name" value="BTB"/>
    <property type="match status" value="1"/>
</dbReference>
<keyword evidence="4" id="KW-0479">Metal-binding</keyword>
<evidence type="ECO:0000256" key="1">
    <source>
        <dbReference type="ARBA" id="ARBA00004496"/>
    </source>
</evidence>
<evidence type="ECO:0000256" key="13">
    <source>
        <dbReference type="ARBA" id="ARBA00044947"/>
    </source>
</evidence>
<dbReference type="GO" id="GO:0008270">
    <property type="term" value="F:zinc ion binding"/>
    <property type="evidence" value="ECO:0007669"/>
    <property type="project" value="UniProtKB-KW"/>
</dbReference>
<keyword evidence="11" id="KW-0539">Nucleus</keyword>
<dbReference type="PROSITE" id="PS52046">
    <property type="entry name" value="ZF_C2HC_NPR"/>
    <property type="match status" value="1"/>
</dbReference>
<keyword evidence="9" id="KW-0862">Zinc</keyword>
<keyword evidence="18" id="KW-1185">Reference proteome</keyword>
<reference evidence="17 18" key="1">
    <citation type="journal article" date="2018" name="Mol. Plant">
        <title>The genome of Artemisia annua provides insight into the evolution of Asteraceae family and artemisinin biosynthesis.</title>
        <authorList>
            <person name="Shen Q."/>
            <person name="Zhang L."/>
            <person name="Liao Z."/>
            <person name="Wang S."/>
            <person name="Yan T."/>
            <person name="Shi P."/>
            <person name="Liu M."/>
            <person name="Fu X."/>
            <person name="Pan Q."/>
            <person name="Wang Y."/>
            <person name="Lv Z."/>
            <person name="Lu X."/>
            <person name="Zhang F."/>
            <person name="Jiang W."/>
            <person name="Ma Y."/>
            <person name="Chen M."/>
            <person name="Hao X."/>
            <person name="Li L."/>
            <person name="Tang Y."/>
            <person name="Lv G."/>
            <person name="Zhou Y."/>
            <person name="Sun X."/>
            <person name="Brodelius P.E."/>
            <person name="Rose J.K.C."/>
            <person name="Tang K."/>
        </authorList>
    </citation>
    <scope>NUCLEOTIDE SEQUENCE [LARGE SCALE GENOMIC DNA]</scope>
    <source>
        <strain evidence="18">cv. Huhao1</strain>
        <tissue evidence="17">Leaf</tissue>
    </source>
</reference>
<evidence type="ECO:0000256" key="10">
    <source>
        <dbReference type="ARBA" id="ARBA00023043"/>
    </source>
</evidence>
<dbReference type="PANTHER" id="PTHR46475">
    <property type="entry name" value="REGULATORY PROTEIN NPR3"/>
    <property type="match status" value="1"/>
</dbReference>
<dbReference type="Proteomes" id="UP000245207">
    <property type="component" value="Unassembled WGS sequence"/>
</dbReference>
<keyword evidence="8" id="KW-0611">Plant defense</keyword>
<dbReference type="Pfam" id="PF12796">
    <property type="entry name" value="Ank_2"/>
    <property type="match status" value="1"/>
</dbReference>
<evidence type="ECO:0000256" key="6">
    <source>
        <dbReference type="ARBA" id="ARBA00022771"/>
    </source>
</evidence>
<comment type="subcellular location">
    <subcellularLocation>
        <location evidence="1">Cytoplasm</location>
    </subcellularLocation>
    <subcellularLocation>
        <location evidence="12">Nucleus</location>
        <location evidence="12">Nuclear body</location>
    </subcellularLocation>
</comment>
<dbReference type="SMART" id="SM00225">
    <property type="entry name" value="BTB"/>
    <property type="match status" value="1"/>
</dbReference>
<dbReference type="InterPro" id="IPR002110">
    <property type="entry name" value="Ankyrin_rpt"/>
</dbReference>
<evidence type="ECO:0000256" key="8">
    <source>
        <dbReference type="ARBA" id="ARBA00022821"/>
    </source>
</evidence>
<dbReference type="OrthoDB" id="71307at2759"/>
<sequence length="651" mass="73247">MDTQTESNSIETNVSAFNSLSETLETILFEPLSSFADAKIVMCCGREINVHRCILSTRSPFFKNKLCDNNVTLIMKELASDYEICYESMISVLSYLYSGKIKGLPKDFCACVDDVCSHEVCRPVVDFMVEVVYAYHIFQIPEMVAHWQRQLLDILDKASSDDVLVILSVANTCGESCEELLCKCINILVKSTVDFVTFDKALPEHIVKHIIYSRVNLGLDKPGSTSFPDKHIKRVHRALDSDDVELVTMLLREGHTSLDNSCALHYAVAYADAKTTTELLDLALADVNHKNSRGFSVLHVAAMRKEPKIIVSLLTKGARPTDLTPDGRKALQISKSLTRAVDYYKSSEEGKECDKGRLCIEVLEQAERLNPLQGDASASLALAGDALRVKLLYLENRVALARLLFPMEAKIAMEIAHVDRTSVFTFKSVFSQNLVNAQRTVDLNDTPFSIKEEHLHRLKALSKTVELGKQFFPRCSEVLNKIVDPGTCQWKNTPEERELKKQKYMQVQNILNTAFNENKEEFNKSYAISSSSGMVNPIHKPLNSPPKIGTVVQYNLELGKQFFPRCSEVLNKIVDPGTCQWKNTPEERELKKQKYMQVQNILNTAFNENKEEFNKSYAMSSSSGMVNPIHMPLNSPPKIGTVVQYNCNNVV</sequence>
<dbReference type="CDD" id="cd18310">
    <property type="entry name" value="BTB_POZ_NPR_plant"/>
    <property type="match status" value="1"/>
</dbReference>
<dbReference type="GO" id="GO:2000022">
    <property type="term" value="P:regulation of jasmonic acid mediated signaling pathway"/>
    <property type="evidence" value="ECO:0007669"/>
    <property type="project" value="InterPro"/>
</dbReference>
<dbReference type="GO" id="GO:0005737">
    <property type="term" value="C:cytoplasm"/>
    <property type="evidence" value="ECO:0007669"/>
    <property type="project" value="UniProtKB-SubCell"/>
</dbReference>
<dbReference type="GO" id="GO:0009862">
    <property type="term" value="P:systemic acquired resistance, salicylic acid mediated signaling pathway"/>
    <property type="evidence" value="ECO:0007669"/>
    <property type="project" value="InterPro"/>
</dbReference>
<dbReference type="STRING" id="35608.A0A2U1Q4A1"/>
<dbReference type="SUPFAM" id="SSF54695">
    <property type="entry name" value="POZ domain"/>
    <property type="match status" value="1"/>
</dbReference>
<dbReference type="GO" id="GO:0050832">
    <property type="term" value="P:defense response to fungus"/>
    <property type="evidence" value="ECO:0007669"/>
    <property type="project" value="TreeGrafter"/>
</dbReference>
<dbReference type="Gene3D" id="1.25.40.20">
    <property type="entry name" value="Ankyrin repeat-containing domain"/>
    <property type="match status" value="1"/>
</dbReference>
<evidence type="ECO:0000259" key="16">
    <source>
        <dbReference type="PROSITE" id="PS52046"/>
    </source>
</evidence>
<evidence type="ECO:0000256" key="11">
    <source>
        <dbReference type="ARBA" id="ARBA00023242"/>
    </source>
</evidence>
<evidence type="ECO:0000313" key="18">
    <source>
        <dbReference type="Proteomes" id="UP000245207"/>
    </source>
</evidence>
<evidence type="ECO:0000259" key="15">
    <source>
        <dbReference type="PROSITE" id="PS50097"/>
    </source>
</evidence>
<comment type="similarity">
    <text evidence="13">Belongs to the plant 'ANKYRIN-BTB/POZ' family. 'NPR1-like' subfamily.</text>
</comment>
<evidence type="ECO:0000256" key="4">
    <source>
        <dbReference type="ARBA" id="ARBA00022723"/>
    </source>
</evidence>
<feature type="domain" description="BTB" evidence="15">
    <location>
        <begin position="36"/>
        <end position="101"/>
    </location>
</feature>
<evidence type="ECO:0000256" key="5">
    <source>
        <dbReference type="ARBA" id="ARBA00022737"/>
    </source>
</evidence>
<evidence type="ECO:0000256" key="3">
    <source>
        <dbReference type="ARBA" id="ARBA00022490"/>
    </source>
</evidence>
<keyword evidence="3" id="KW-0963">Cytoplasm</keyword>
<dbReference type="Gene3D" id="3.30.710.10">
    <property type="entry name" value="Potassium Channel Kv1.1, Chain A"/>
    <property type="match status" value="1"/>
</dbReference>
<organism evidence="17 18">
    <name type="scientific">Artemisia annua</name>
    <name type="common">Sweet wormwood</name>
    <dbReference type="NCBI Taxonomy" id="35608"/>
    <lineage>
        <taxon>Eukaryota</taxon>
        <taxon>Viridiplantae</taxon>
        <taxon>Streptophyta</taxon>
        <taxon>Embryophyta</taxon>
        <taxon>Tracheophyta</taxon>
        <taxon>Spermatophyta</taxon>
        <taxon>Magnoliopsida</taxon>
        <taxon>eudicotyledons</taxon>
        <taxon>Gunneridae</taxon>
        <taxon>Pentapetalae</taxon>
        <taxon>asterids</taxon>
        <taxon>campanulids</taxon>
        <taxon>Asterales</taxon>
        <taxon>Asteraceae</taxon>
        <taxon>Asteroideae</taxon>
        <taxon>Anthemideae</taxon>
        <taxon>Artemisiinae</taxon>
        <taxon>Artemisia</taxon>
    </lineage>
</organism>
<dbReference type="GO" id="GO:0042742">
    <property type="term" value="P:defense response to bacterium"/>
    <property type="evidence" value="ECO:0007669"/>
    <property type="project" value="UniProtKB-ARBA"/>
</dbReference>
<comment type="caution">
    <text evidence="14">Lacks conserved residue(s) required for the propagation of feature annotation.</text>
</comment>
<accession>A0A2U1Q4A1</accession>